<dbReference type="InterPro" id="IPR003115">
    <property type="entry name" value="ParB_N"/>
</dbReference>
<dbReference type="InterPro" id="IPR050336">
    <property type="entry name" value="Chromosome_partition/occlusion"/>
</dbReference>
<dbReference type="RefSeq" id="WP_190969969.1">
    <property type="nucleotide sequence ID" value="NZ_JACJTB010000040.1"/>
</dbReference>
<accession>A0ABR8G290</accession>
<dbReference type="SMART" id="SM00470">
    <property type="entry name" value="ParB"/>
    <property type="match status" value="1"/>
</dbReference>
<dbReference type="Gene3D" id="3.90.1530.30">
    <property type="match status" value="1"/>
</dbReference>
<dbReference type="SUPFAM" id="SSF110849">
    <property type="entry name" value="ParB/Sulfiredoxin"/>
    <property type="match status" value="1"/>
</dbReference>
<dbReference type="Pfam" id="PF17762">
    <property type="entry name" value="HTH_ParB"/>
    <property type="match status" value="1"/>
</dbReference>
<dbReference type="EMBL" id="JACJTB010000040">
    <property type="protein sequence ID" value="MBD2597297.1"/>
    <property type="molecule type" value="Genomic_DNA"/>
</dbReference>
<evidence type="ECO:0000259" key="3">
    <source>
        <dbReference type="SMART" id="SM00470"/>
    </source>
</evidence>
<dbReference type="PANTHER" id="PTHR33375">
    <property type="entry name" value="CHROMOSOME-PARTITIONING PROTEIN PARB-RELATED"/>
    <property type="match status" value="1"/>
</dbReference>
<protein>
    <submittedName>
        <fullName evidence="4">ParB/RepB/Spo0J family partition protein</fullName>
    </submittedName>
</protein>
<name>A0ABR8G290_9NOSO</name>
<dbReference type="Proteomes" id="UP000603457">
    <property type="component" value="Unassembled WGS sequence"/>
</dbReference>
<feature type="region of interest" description="Disordered" evidence="2">
    <location>
        <begin position="311"/>
        <end position="334"/>
    </location>
</feature>
<feature type="domain" description="ParB-like N-terminal" evidence="3">
    <location>
        <begin position="28"/>
        <end position="118"/>
    </location>
</feature>
<dbReference type="NCBIfam" id="TIGR00180">
    <property type="entry name" value="parB_part"/>
    <property type="match status" value="1"/>
</dbReference>
<dbReference type="InterPro" id="IPR036086">
    <property type="entry name" value="ParB/Sulfiredoxin_sf"/>
</dbReference>
<dbReference type="SUPFAM" id="SSF109709">
    <property type="entry name" value="KorB DNA-binding domain-like"/>
    <property type="match status" value="1"/>
</dbReference>
<dbReference type="PANTHER" id="PTHR33375:SF7">
    <property type="entry name" value="CHROMOSOME 2-PARTITIONING PROTEIN PARB-RELATED"/>
    <property type="match status" value="1"/>
</dbReference>
<sequence>MSQKRELEKLTGLDNLFGDEEEQSLSDSTLPLSQIILPPSQPRRYFDPVKLKSLADSIREVGLLEPIVVRKIEEDKYELIAGERRLKACEIAGLEEILVVIIECDEKKARKLRLVENLQREDLNAYEETIGILELLAEELDVDQETVVKLLYDMNNESKGNSNHNVMVSDEGRIIQDVFLRLGKITWQSFVANRLPLLKLHLDIQTALQKGEIEYTKAKEINRIKNDDERQEVLNKAIAEGLSLSEIRILVGNILQQQSENKPSSHNQEQKEKADKIYKALRKSKIWNDEKKLKKINKLFAQIEALLEEENKDDPSLQQGSLVSENSLSKVVDG</sequence>
<proteinExistence type="inferred from homology"/>
<evidence type="ECO:0000313" key="4">
    <source>
        <dbReference type="EMBL" id="MBD2597297.1"/>
    </source>
</evidence>
<comment type="caution">
    <text evidence="4">The sequence shown here is derived from an EMBL/GenBank/DDBJ whole genome shotgun (WGS) entry which is preliminary data.</text>
</comment>
<dbReference type="InterPro" id="IPR041468">
    <property type="entry name" value="HTH_ParB/Spo0J"/>
</dbReference>
<gene>
    <name evidence="4" type="ORF">H6G74_23675</name>
</gene>
<dbReference type="Pfam" id="PF02195">
    <property type="entry name" value="ParB_N"/>
    <property type="match status" value="1"/>
</dbReference>
<evidence type="ECO:0000256" key="1">
    <source>
        <dbReference type="ARBA" id="ARBA00006295"/>
    </source>
</evidence>
<keyword evidence="5" id="KW-1185">Reference proteome</keyword>
<feature type="compositionally biased region" description="Polar residues" evidence="2">
    <location>
        <begin position="316"/>
        <end position="334"/>
    </location>
</feature>
<evidence type="ECO:0000313" key="5">
    <source>
        <dbReference type="Proteomes" id="UP000603457"/>
    </source>
</evidence>
<dbReference type="InterPro" id="IPR004437">
    <property type="entry name" value="ParB/RepB/Spo0J"/>
</dbReference>
<dbReference type="CDD" id="cd16393">
    <property type="entry name" value="SPO0J_N"/>
    <property type="match status" value="1"/>
</dbReference>
<comment type="similarity">
    <text evidence="1">Belongs to the ParB family.</text>
</comment>
<evidence type="ECO:0000256" key="2">
    <source>
        <dbReference type="SAM" id="MobiDB-lite"/>
    </source>
</evidence>
<reference evidence="4 5" key="1">
    <citation type="journal article" date="2020" name="ISME J.">
        <title>Comparative genomics reveals insights into cyanobacterial evolution and habitat adaptation.</title>
        <authorList>
            <person name="Chen M.Y."/>
            <person name="Teng W.K."/>
            <person name="Zhao L."/>
            <person name="Hu C.X."/>
            <person name="Zhou Y.K."/>
            <person name="Han B.P."/>
            <person name="Song L.R."/>
            <person name="Shu W.S."/>
        </authorList>
    </citation>
    <scope>NUCLEOTIDE SEQUENCE [LARGE SCALE GENOMIC DNA]</scope>
    <source>
        <strain evidence="4 5">FACHB-130</strain>
    </source>
</reference>
<organism evidence="4 5">
    <name type="scientific">Nostoc spongiaeforme FACHB-130</name>
    <dbReference type="NCBI Taxonomy" id="1357510"/>
    <lineage>
        <taxon>Bacteria</taxon>
        <taxon>Bacillati</taxon>
        <taxon>Cyanobacteriota</taxon>
        <taxon>Cyanophyceae</taxon>
        <taxon>Nostocales</taxon>
        <taxon>Nostocaceae</taxon>
        <taxon>Nostoc</taxon>
    </lineage>
</organism>
<dbReference type="Gene3D" id="1.10.10.2830">
    <property type="match status" value="1"/>
</dbReference>